<feature type="region of interest" description="Disordered" evidence="1">
    <location>
        <begin position="1"/>
        <end position="31"/>
    </location>
</feature>
<evidence type="ECO:0000313" key="3">
    <source>
        <dbReference type="EMBL" id="CAG5111052.1"/>
    </source>
</evidence>
<accession>A0ABN7T1V8</accession>
<evidence type="ECO:0000256" key="2">
    <source>
        <dbReference type="SAM" id="Phobius"/>
    </source>
</evidence>
<keyword evidence="2" id="KW-0812">Transmembrane</keyword>
<feature type="compositionally biased region" description="Basic and acidic residues" evidence="1">
    <location>
        <begin position="17"/>
        <end position="27"/>
    </location>
</feature>
<keyword evidence="2" id="KW-0472">Membrane</keyword>
<proteinExistence type="predicted"/>
<reference evidence="3 4" key="1">
    <citation type="submission" date="2021-04" db="EMBL/GenBank/DDBJ databases">
        <authorList>
            <person name="Bliznina A."/>
        </authorList>
    </citation>
    <scope>NUCLEOTIDE SEQUENCE [LARGE SCALE GENOMIC DNA]</scope>
</reference>
<evidence type="ECO:0000256" key="1">
    <source>
        <dbReference type="SAM" id="MobiDB-lite"/>
    </source>
</evidence>
<organism evidence="3 4">
    <name type="scientific">Oikopleura dioica</name>
    <name type="common">Tunicate</name>
    <dbReference type="NCBI Taxonomy" id="34765"/>
    <lineage>
        <taxon>Eukaryota</taxon>
        <taxon>Metazoa</taxon>
        <taxon>Chordata</taxon>
        <taxon>Tunicata</taxon>
        <taxon>Appendicularia</taxon>
        <taxon>Copelata</taxon>
        <taxon>Oikopleuridae</taxon>
        <taxon>Oikopleura</taxon>
    </lineage>
</organism>
<feature type="transmembrane region" description="Helical" evidence="2">
    <location>
        <begin position="93"/>
        <end position="113"/>
    </location>
</feature>
<sequence length="166" mass="17987">MNIPGLPGGKSPQLKKNSSDENAKKEGNTSASAGQAVNSALFVSSSKYLSDLLKQRDFCMRECYSNDTYTALQCSEDLVKMSRNPNTCIESTLYIPMVIVILSLILQLVYGLISVAKQRGIPLVGDFSSEIPAVARLGKKWLKAEMCIALLISISNFAIGAFQLSS</sequence>
<dbReference type="Proteomes" id="UP001158576">
    <property type="component" value="Chromosome 2"/>
</dbReference>
<name>A0ABN7T1V8_OIKDI</name>
<keyword evidence="2" id="KW-1133">Transmembrane helix</keyword>
<protein>
    <submittedName>
        <fullName evidence="3">Oidioi.mRNA.OKI2018_I69.chr2.g5388.t1.cds</fullName>
    </submittedName>
</protein>
<dbReference type="EMBL" id="OU015567">
    <property type="protein sequence ID" value="CAG5111052.1"/>
    <property type="molecule type" value="Genomic_DNA"/>
</dbReference>
<keyword evidence="4" id="KW-1185">Reference proteome</keyword>
<evidence type="ECO:0000313" key="4">
    <source>
        <dbReference type="Proteomes" id="UP001158576"/>
    </source>
</evidence>
<feature type="transmembrane region" description="Helical" evidence="2">
    <location>
        <begin position="146"/>
        <end position="164"/>
    </location>
</feature>
<gene>
    <name evidence="3" type="ORF">OKIOD_LOCUS14153</name>
</gene>